<dbReference type="AlphaFoldDB" id="A0A9P4NI89"/>
<gene>
    <name evidence="2" type="ORF">EJ08DRAFT_477470</name>
</gene>
<organism evidence="2 3">
    <name type="scientific">Tothia fuscella</name>
    <dbReference type="NCBI Taxonomy" id="1048955"/>
    <lineage>
        <taxon>Eukaryota</taxon>
        <taxon>Fungi</taxon>
        <taxon>Dikarya</taxon>
        <taxon>Ascomycota</taxon>
        <taxon>Pezizomycotina</taxon>
        <taxon>Dothideomycetes</taxon>
        <taxon>Pleosporomycetidae</taxon>
        <taxon>Venturiales</taxon>
        <taxon>Cylindrosympodiaceae</taxon>
        <taxon>Tothia</taxon>
    </lineage>
</organism>
<feature type="compositionally biased region" description="Polar residues" evidence="1">
    <location>
        <begin position="87"/>
        <end position="106"/>
    </location>
</feature>
<sequence>MMYAKPAAYLSVARGRHGSRWTTSRQLWNRCTASLSDFSDPTISCQNPTESFYRAVLDADLLLFETPSRSQPPPTAQSFLTGLMTPPASNMRRTSEPESASTIGRGNSLSRLINNDYHPASGWSLTVYAKFQSFLTCSSIQYFLSFMISQLG</sequence>
<protein>
    <submittedName>
        <fullName evidence="2">Uncharacterized protein</fullName>
    </submittedName>
</protein>
<evidence type="ECO:0000256" key="1">
    <source>
        <dbReference type="SAM" id="MobiDB-lite"/>
    </source>
</evidence>
<comment type="caution">
    <text evidence="2">The sequence shown here is derived from an EMBL/GenBank/DDBJ whole genome shotgun (WGS) entry which is preliminary data.</text>
</comment>
<dbReference type="OrthoDB" id="1293114at2759"/>
<proteinExistence type="predicted"/>
<reference evidence="2" key="1">
    <citation type="journal article" date="2020" name="Stud. Mycol.">
        <title>101 Dothideomycetes genomes: a test case for predicting lifestyles and emergence of pathogens.</title>
        <authorList>
            <person name="Haridas S."/>
            <person name="Albert R."/>
            <person name="Binder M."/>
            <person name="Bloem J."/>
            <person name="Labutti K."/>
            <person name="Salamov A."/>
            <person name="Andreopoulos B."/>
            <person name="Baker S."/>
            <person name="Barry K."/>
            <person name="Bills G."/>
            <person name="Bluhm B."/>
            <person name="Cannon C."/>
            <person name="Castanera R."/>
            <person name="Culley D."/>
            <person name="Daum C."/>
            <person name="Ezra D."/>
            <person name="Gonzalez J."/>
            <person name="Henrissat B."/>
            <person name="Kuo A."/>
            <person name="Liang C."/>
            <person name="Lipzen A."/>
            <person name="Lutzoni F."/>
            <person name="Magnuson J."/>
            <person name="Mondo S."/>
            <person name="Nolan M."/>
            <person name="Ohm R."/>
            <person name="Pangilinan J."/>
            <person name="Park H.-J."/>
            <person name="Ramirez L."/>
            <person name="Alfaro M."/>
            <person name="Sun H."/>
            <person name="Tritt A."/>
            <person name="Yoshinaga Y."/>
            <person name="Zwiers L.-H."/>
            <person name="Turgeon B."/>
            <person name="Goodwin S."/>
            <person name="Spatafora J."/>
            <person name="Crous P."/>
            <person name="Grigoriev I."/>
        </authorList>
    </citation>
    <scope>NUCLEOTIDE SEQUENCE</scope>
    <source>
        <strain evidence="2">CBS 130266</strain>
    </source>
</reference>
<dbReference type="Proteomes" id="UP000800235">
    <property type="component" value="Unassembled WGS sequence"/>
</dbReference>
<feature type="region of interest" description="Disordered" evidence="1">
    <location>
        <begin position="86"/>
        <end position="106"/>
    </location>
</feature>
<evidence type="ECO:0000313" key="2">
    <source>
        <dbReference type="EMBL" id="KAF2422618.1"/>
    </source>
</evidence>
<evidence type="ECO:0000313" key="3">
    <source>
        <dbReference type="Proteomes" id="UP000800235"/>
    </source>
</evidence>
<keyword evidence="3" id="KW-1185">Reference proteome</keyword>
<accession>A0A9P4NI89</accession>
<dbReference type="EMBL" id="MU007089">
    <property type="protein sequence ID" value="KAF2422618.1"/>
    <property type="molecule type" value="Genomic_DNA"/>
</dbReference>
<name>A0A9P4NI89_9PEZI</name>